<dbReference type="InterPro" id="IPR046625">
    <property type="entry name" value="DUF6737"/>
</dbReference>
<feature type="transmembrane region" description="Helical" evidence="1">
    <location>
        <begin position="39"/>
        <end position="59"/>
    </location>
</feature>
<feature type="domain" description="DUF6737" evidence="2">
    <location>
        <begin position="6"/>
        <end position="61"/>
    </location>
</feature>
<evidence type="ECO:0000313" key="4">
    <source>
        <dbReference type="Proteomes" id="UP001476950"/>
    </source>
</evidence>
<protein>
    <recommendedName>
        <fullName evidence="2">DUF6737 domain-containing protein</fullName>
    </recommendedName>
</protein>
<dbReference type="PANTHER" id="PTHR36046:SF1">
    <property type="entry name" value="DUF6737 DOMAIN-CONTAINING PROTEIN"/>
    <property type="match status" value="1"/>
</dbReference>
<gene>
    <name evidence="3" type="ORF">NDI38_17575</name>
</gene>
<organism evidence="3 4">
    <name type="scientific">Stenomitos frigidus AS-A4</name>
    <dbReference type="NCBI Taxonomy" id="2933935"/>
    <lineage>
        <taxon>Bacteria</taxon>
        <taxon>Bacillati</taxon>
        <taxon>Cyanobacteriota</taxon>
        <taxon>Cyanophyceae</taxon>
        <taxon>Leptolyngbyales</taxon>
        <taxon>Leptolyngbyaceae</taxon>
        <taxon>Stenomitos</taxon>
    </lineage>
</organism>
<dbReference type="Pfam" id="PF20522">
    <property type="entry name" value="DUF6737"/>
    <property type="match status" value="1"/>
</dbReference>
<keyword evidence="1" id="KW-0812">Transmembrane</keyword>
<dbReference type="Proteomes" id="UP001476950">
    <property type="component" value="Unassembled WGS sequence"/>
</dbReference>
<keyword evidence="4" id="KW-1185">Reference proteome</keyword>
<evidence type="ECO:0000313" key="3">
    <source>
        <dbReference type="EMBL" id="MEP1060249.1"/>
    </source>
</evidence>
<keyword evidence="1" id="KW-1133">Transmembrane helix</keyword>
<name>A0ABV0KM08_9CYAN</name>
<dbReference type="PANTHER" id="PTHR36046">
    <property type="entry name" value="PROTEIN, PUTATIVE-RELATED"/>
    <property type="match status" value="1"/>
</dbReference>
<sequence>MSKAGSVWTYKPWWCQPWSILLTGAVLICGSWGLMHTIWLTVLVAVPVVVWMVFFLLIYPRLMQESSALPEATPPQGE</sequence>
<dbReference type="EMBL" id="JAMPLM010000016">
    <property type="protein sequence ID" value="MEP1060249.1"/>
    <property type="molecule type" value="Genomic_DNA"/>
</dbReference>
<reference evidence="3 4" key="1">
    <citation type="submission" date="2022-04" db="EMBL/GenBank/DDBJ databases">
        <title>Positive selection, recombination, and allopatry shape intraspecific diversity of widespread and dominant cyanobacteria.</title>
        <authorList>
            <person name="Wei J."/>
            <person name="Shu W."/>
            <person name="Hu C."/>
        </authorList>
    </citation>
    <scope>NUCLEOTIDE SEQUENCE [LARGE SCALE GENOMIC DNA]</scope>
    <source>
        <strain evidence="3 4">AS-A4</strain>
    </source>
</reference>
<feature type="transmembrane region" description="Helical" evidence="1">
    <location>
        <begin position="12"/>
        <end position="33"/>
    </location>
</feature>
<evidence type="ECO:0000256" key="1">
    <source>
        <dbReference type="SAM" id="Phobius"/>
    </source>
</evidence>
<keyword evidence="1" id="KW-0472">Membrane</keyword>
<accession>A0ABV0KM08</accession>
<comment type="caution">
    <text evidence="3">The sequence shown here is derived from an EMBL/GenBank/DDBJ whole genome shotgun (WGS) entry which is preliminary data.</text>
</comment>
<evidence type="ECO:0000259" key="2">
    <source>
        <dbReference type="Pfam" id="PF20522"/>
    </source>
</evidence>
<proteinExistence type="predicted"/>